<name>A0A449A9R2_9BACT</name>
<evidence type="ECO:0008006" key="4">
    <source>
        <dbReference type="Google" id="ProtNLM"/>
    </source>
</evidence>
<feature type="signal peptide" evidence="1">
    <location>
        <begin position="1"/>
        <end position="24"/>
    </location>
</feature>
<evidence type="ECO:0000313" key="3">
    <source>
        <dbReference type="Proteomes" id="UP000290942"/>
    </source>
</evidence>
<dbReference type="PROSITE" id="PS51257">
    <property type="entry name" value="PROKAR_LIPOPROTEIN"/>
    <property type="match status" value="1"/>
</dbReference>
<gene>
    <name evidence="2" type="ORF">NCTC10122_00532</name>
</gene>
<accession>A0A449A9R2</accession>
<sequence>MKPKLLLPLSAPSLFVPISTSLIACDSNSKSPNHRFNDAMNLLLALNNINYNLIDANHRTIIKEKVSNLHHLANDIQIANDKNKFEQFYAELKFLQTKLKNEYKIDLNIVNTNKKTELKQPNFVKETINNNATDLNLIATRHYLDYDDVFLSVNSQDNIESILERLPKQIKISSAGKQWSVKVTWLTNHLDKNAKINYSFVIYGVFEFLGQSYNIKANINLDSTSINKSKINLTPLVNKENENQYFVLDQIKFNDSLHKLFDNDYSANSRWENFDIVNTFGELDDKYKQIVIKFDEPKNVNEIQFKFWLGTISKTILPKEFKIQSSLDGLNYNDVENQDVVETSSWGVPKVNDDQTTDWLSIKFNTTQVNYLKIKWEYDTFYYEGWRYAMFALTGLKILGFDESINREAKYGIIDDTISHFSINNVNIPADKLYDIKRKKFVINSSHQLDINNIISNSKVYFHNPSIKYTATLLEEIYSKNKPNLVLSKTYIIKTFDQRGQIISKYLVSIEDKNYLKFYNQKDTNNLPINNVLTKVKVLESFFDRVNNYNYKSAKTYQYLKNLHQKIDYESIKNFDTYQISLYDDLIDNAYFIVNNLNKFNLGDEHKNSLAQKLLADINNMLEQNFVEYSELKGYVDSFKKLIRSSDSINSLKNSLKEEIQHEKLISSVAKEELLKQFENESSSMFVINSNFSFNKSKTKWQIKKLKNSLINSNLSNDLKNTLLTDINLITDYYLLVELEKRIKNIIEIDSKITEIITDSHNKINELYYGANKAFAFYNLLNEYKQTYDNHLKSIFKADEFLNKLMNWQNSINDSNSIQTAFETMVDQVFKHDKIVNDNLANWQKLDLLRFMNVGSLNNQTANIMLLNLDTNFIDFSIEDVKLSPDFKQSIVTYKVTHKYNPNLILFRELRFNLPNEKIVNKVKELEQNSNLDDYFDVDYYLLSKLNYDEFKNQFSLEQSNKVKGIELYANYNKPTIQRRQKYVKDSFEYRIQQTPILEKNKLVVNVEFTFNNNVILKKQLFSKELSFQDNNAKQEDDDQIDLAKAREVLANKDLILHNLYLKKDLKISHQDFYPDDAIEVLNNLYDFPKFGKYTIAPKQLIRAYDSGDRFGGVAEIFWGILKTEVTDKGQKIQNWVDDALSDLFTINHFKRYQHDDFIKPINQHFLQASDFVGDGSFDLKLKSEIDLLDDSDIDFRKVIGNAENYTTTTQYRNINIKEFLNQKAQLKANYFLRLIDPADKKNSIQHKISHKHYKQGEYVPYSAGHIPATSSKYSSADTKAIKEQTFYYFYDIKQIDHNSISFRLGFVSNKDKSKRYSPNKVFVMNNVVNDYEQNLYPEVMLNNLIKYNIKVDDKKLSQKTVEEWKTDLKSLSNVITLVNSEENKDLEIDSEFITYKNFQLNRKYIRIGQIKQHGSNSAFIRFEVLNFDNKWVLGKNWYLISNFKTSDKSEFENINLENEKLQTIYYENKLVKRIRELEPHVDDALWTLKSDQQASWKMDSKYIRHTFLTNNAQDREFEFEMYAGMLVFDNLASERIISNNKTIKFKVDFEQLLNSEINYKSSFVENIDNKKVVINYSITVQYNHFDQSVNFYFMVDKPYKIKLGYPQNERAIDGLKFDVNRAVMLPYAPLKIKMSYTNRIQNESDFGLGKTNLYDYNKANTSATDQVHLLYNDASYYASKVYNPNQNVYWKHNDGFIPNIQWIRDDWGTTNRSWDIINRVRDNGFKYVTWNRHPGTGGMLTKINDDPSDLSLYYISNWHVGEFYPNIGANANGIYPNNATQPPTIGSPSISLPLNKWDSELYKGYSYTWWDYSSSINMPAGLTKPIYIGYNRANNNSPVSVDELVDKDGNPSSFSFDLQLTWSDFKKSYEHAKQGFRDDILIRFRNYLEAKPTQLDHSSNKNHHIVPLLNPHAHIGFPGWGFMTGYVNFRPEISNTNFYFRQYANYSPIQFGEGNSGSVMWNSKGNPIAIWTAGAKGSFSTGLLFDTYKHNFYGINWNNENPLDSKSF</sequence>
<organism evidence="2 3">
    <name type="scientific">Mycoplasmopsis bovigenitalium</name>
    <dbReference type="NCBI Taxonomy" id="2112"/>
    <lineage>
        <taxon>Bacteria</taxon>
        <taxon>Bacillati</taxon>
        <taxon>Mycoplasmatota</taxon>
        <taxon>Mycoplasmoidales</taxon>
        <taxon>Metamycoplasmataceae</taxon>
        <taxon>Mycoplasmopsis</taxon>
    </lineage>
</organism>
<dbReference type="EMBL" id="LR214970">
    <property type="protein sequence ID" value="VEU60936.1"/>
    <property type="molecule type" value="Genomic_DNA"/>
</dbReference>
<proteinExistence type="predicted"/>
<dbReference type="NCBIfam" id="NF045847">
    <property type="entry name" value="MGA1079_SerProt"/>
    <property type="match status" value="1"/>
</dbReference>
<evidence type="ECO:0000313" key="2">
    <source>
        <dbReference type="EMBL" id="VEU60936.1"/>
    </source>
</evidence>
<evidence type="ECO:0000256" key="1">
    <source>
        <dbReference type="SAM" id="SignalP"/>
    </source>
</evidence>
<reference evidence="2 3" key="1">
    <citation type="submission" date="2019-01" db="EMBL/GenBank/DDBJ databases">
        <authorList>
            <consortium name="Pathogen Informatics"/>
        </authorList>
    </citation>
    <scope>NUCLEOTIDE SEQUENCE [LARGE SCALE GENOMIC DNA]</scope>
    <source>
        <strain evidence="2 3">NCTC10122</strain>
    </source>
</reference>
<keyword evidence="1" id="KW-0732">Signal</keyword>
<feature type="chain" id="PRO_5019177840" description="DUF31 domain-containing protein" evidence="1">
    <location>
        <begin position="25"/>
        <end position="2009"/>
    </location>
</feature>
<dbReference type="Proteomes" id="UP000290942">
    <property type="component" value="Chromosome"/>
</dbReference>
<dbReference type="RefSeq" id="WP_129687796.1">
    <property type="nucleotide sequence ID" value="NZ_LR214970.1"/>
</dbReference>
<protein>
    <recommendedName>
        <fullName evidence="4">DUF31 domain-containing protein</fullName>
    </recommendedName>
</protein>